<keyword evidence="1" id="KW-0479">Metal-binding</keyword>
<evidence type="ECO:0000256" key="3">
    <source>
        <dbReference type="ARBA" id="ARBA00023239"/>
    </source>
</evidence>
<evidence type="ECO:0000256" key="2">
    <source>
        <dbReference type="ARBA" id="ARBA00022842"/>
    </source>
</evidence>
<dbReference type="InterPro" id="IPR008949">
    <property type="entry name" value="Isoprenoid_synthase_dom_sf"/>
</dbReference>
<evidence type="ECO:0000313" key="5">
    <source>
        <dbReference type="EMBL" id="KAJ6834140.1"/>
    </source>
</evidence>
<proteinExistence type="predicted"/>
<dbReference type="Pfam" id="PF03936">
    <property type="entry name" value="Terpene_synth_C"/>
    <property type="match status" value="1"/>
</dbReference>
<dbReference type="GO" id="GO:0016114">
    <property type="term" value="P:terpenoid biosynthetic process"/>
    <property type="evidence" value="ECO:0007669"/>
    <property type="project" value="InterPro"/>
</dbReference>
<accession>A0AAX6GZD9</accession>
<keyword evidence="2" id="KW-0460">Magnesium</keyword>
<dbReference type="AlphaFoldDB" id="A0AAX6GZD9"/>
<dbReference type="Gene3D" id="1.10.600.10">
    <property type="entry name" value="Farnesyl Diphosphate Synthase"/>
    <property type="match status" value="1"/>
</dbReference>
<dbReference type="EMBL" id="JANAVB010014600">
    <property type="protein sequence ID" value="KAJ6834140.1"/>
    <property type="molecule type" value="Genomic_DNA"/>
</dbReference>
<sequence>MEEVLSKDTLDWLLTVPKIVKACSILGRLMDDMASSEFEQQRMHLDSSLQICMREEGIMKQEAVAKLNKMVENRWKDINKECLNPLPSRKHLNLVVLNFTRVMEVVYYQHKDSYPSPEGQMKENISLLLVRPIED</sequence>
<dbReference type="PANTHER" id="PTHR31225">
    <property type="entry name" value="OS04G0344100 PROTEIN-RELATED"/>
    <property type="match status" value="1"/>
</dbReference>
<evidence type="ECO:0000313" key="6">
    <source>
        <dbReference type="Proteomes" id="UP001140949"/>
    </source>
</evidence>
<dbReference type="Proteomes" id="UP001140949">
    <property type="component" value="Unassembled WGS sequence"/>
</dbReference>
<dbReference type="GO" id="GO:0000287">
    <property type="term" value="F:magnesium ion binding"/>
    <property type="evidence" value="ECO:0007669"/>
    <property type="project" value="InterPro"/>
</dbReference>
<keyword evidence="6" id="KW-1185">Reference proteome</keyword>
<keyword evidence="3" id="KW-0456">Lyase</keyword>
<reference evidence="5" key="2">
    <citation type="submission" date="2023-04" db="EMBL/GenBank/DDBJ databases">
        <authorList>
            <person name="Bruccoleri R.E."/>
            <person name="Oakeley E.J."/>
            <person name="Faust A.-M."/>
            <person name="Dessus-Babus S."/>
            <person name="Altorfer M."/>
            <person name="Burckhardt D."/>
            <person name="Oertli M."/>
            <person name="Naumann U."/>
            <person name="Petersen F."/>
            <person name="Wong J."/>
        </authorList>
    </citation>
    <scope>NUCLEOTIDE SEQUENCE</scope>
    <source>
        <strain evidence="5">GSM-AAB239-AS_SAM_17_03QT</strain>
        <tissue evidence="5">Leaf</tissue>
    </source>
</reference>
<dbReference type="SUPFAM" id="SSF48576">
    <property type="entry name" value="Terpenoid synthases"/>
    <property type="match status" value="1"/>
</dbReference>
<reference evidence="5" key="1">
    <citation type="journal article" date="2023" name="GigaByte">
        <title>Genome assembly of the bearded iris, Iris pallida Lam.</title>
        <authorList>
            <person name="Bruccoleri R.E."/>
            <person name="Oakeley E.J."/>
            <person name="Faust A.M.E."/>
            <person name="Altorfer M."/>
            <person name="Dessus-Babus S."/>
            <person name="Burckhardt D."/>
            <person name="Oertli M."/>
            <person name="Naumann U."/>
            <person name="Petersen F."/>
            <person name="Wong J."/>
        </authorList>
    </citation>
    <scope>NUCLEOTIDE SEQUENCE</scope>
    <source>
        <strain evidence="5">GSM-AAB239-AS_SAM_17_03QT</strain>
    </source>
</reference>
<name>A0AAX6GZD9_IRIPA</name>
<dbReference type="GO" id="GO:0010333">
    <property type="term" value="F:terpene synthase activity"/>
    <property type="evidence" value="ECO:0007669"/>
    <property type="project" value="InterPro"/>
</dbReference>
<gene>
    <name evidence="5" type="ORF">M6B38_335855</name>
</gene>
<dbReference type="PANTHER" id="PTHR31225:SF93">
    <property type="entry name" value="ALPHA-HUMULENE_(-)-(E)-BETA-CARYOPHYLLENE SYNTHASE"/>
    <property type="match status" value="1"/>
</dbReference>
<protein>
    <submittedName>
        <fullName evidence="5">(-)-germacrene D synthase-like</fullName>
    </submittedName>
</protein>
<dbReference type="InterPro" id="IPR050148">
    <property type="entry name" value="Terpene_synthase-like"/>
</dbReference>
<evidence type="ECO:0000256" key="1">
    <source>
        <dbReference type="ARBA" id="ARBA00022723"/>
    </source>
</evidence>
<dbReference type="InterPro" id="IPR005630">
    <property type="entry name" value="Terpene_synthase_metal-bd"/>
</dbReference>
<feature type="domain" description="Terpene synthase metal-binding" evidence="4">
    <location>
        <begin position="1"/>
        <end position="77"/>
    </location>
</feature>
<comment type="caution">
    <text evidence="5">The sequence shown here is derived from an EMBL/GenBank/DDBJ whole genome shotgun (WGS) entry which is preliminary data.</text>
</comment>
<evidence type="ECO:0000259" key="4">
    <source>
        <dbReference type="Pfam" id="PF03936"/>
    </source>
</evidence>
<organism evidence="5 6">
    <name type="scientific">Iris pallida</name>
    <name type="common">Sweet iris</name>
    <dbReference type="NCBI Taxonomy" id="29817"/>
    <lineage>
        <taxon>Eukaryota</taxon>
        <taxon>Viridiplantae</taxon>
        <taxon>Streptophyta</taxon>
        <taxon>Embryophyta</taxon>
        <taxon>Tracheophyta</taxon>
        <taxon>Spermatophyta</taxon>
        <taxon>Magnoliopsida</taxon>
        <taxon>Liliopsida</taxon>
        <taxon>Asparagales</taxon>
        <taxon>Iridaceae</taxon>
        <taxon>Iridoideae</taxon>
        <taxon>Irideae</taxon>
        <taxon>Iris</taxon>
    </lineage>
</organism>